<gene>
    <name evidence="1" type="ORF">F5984_18625</name>
</gene>
<name>A0A7J5TWC3_9BACT</name>
<dbReference type="InterPro" id="IPR006530">
    <property type="entry name" value="YD"/>
</dbReference>
<sequence length="312" mass="35158">MRQFIRNILMLGVLGGTGCSHTPDLPNSIIPAGCRLGLATYTYEGYSDSTAYEYDSFGHLTKTTAIRKEKGRITRQISQFFGFGPDHYLNSRTDRITTYTNGLPTITEGAFVYEYQGTPKQIQSIRRISGTVPNDSPWTTTYQYTGNQLSQYREVAASGTLLTEISVGSDGRPIRIQQPKFQLIDLTNGLISRTVSGKDTTRYTYDAQGQITNQTISYGDTGERIERTISYDNRLPIRTGELRFKGFPESDLSANGRARSNVQTETIRRYRSGFLIESSILQYNYAYNAQNYPTGYARSDGSRARFYYTNCP</sequence>
<dbReference type="EMBL" id="WELI01000008">
    <property type="protein sequence ID" value="KAB7728388.1"/>
    <property type="molecule type" value="Genomic_DNA"/>
</dbReference>
<dbReference type="NCBIfam" id="TIGR01643">
    <property type="entry name" value="YD_repeat_2x"/>
    <property type="match status" value="1"/>
</dbReference>
<accession>A0A7J5TWC3</accession>
<proteinExistence type="predicted"/>
<organism evidence="1 2">
    <name type="scientific">Rudanella paleaurantiibacter</name>
    <dbReference type="NCBI Taxonomy" id="2614655"/>
    <lineage>
        <taxon>Bacteria</taxon>
        <taxon>Pseudomonadati</taxon>
        <taxon>Bacteroidota</taxon>
        <taxon>Cytophagia</taxon>
        <taxon>Cytophagales</taxon>
        <taxon>Cytophagaceae</taxon>
        <taxon>Rudanella</taxon>
    </lineage>
</organism>
<protein>
    <recommendedName>
        <fullName evidence="3">RHS repeat protein</fullName>
    </recommendedName>
</protein>
<evidence type="ECO:0000313" key="1">
    <source>
        <dbReference type="EMBL" id="KAB7728388.1"/>
    </source>
</evidence>
<dbReference type="Proteomes" id="UP000488299">
    <property type="component" value="Unassembled WGS sequence"/>
</dbReference>
<dbReference type="AlphaFoldDB" id="A0A7J5TWC3"/>
<keyword evidence="2" id="KW-1185">Reference proteome</keyword>
<reference evidence="1 2" key="1">
    <citation type="submission" date="2019-10" db="EMBL/GenBank/DDBJ databases">
        <title>Rudanella paleaurantiibacter sp. nov., isolated from sludge.</title>
        <authorList>
            <person name="Xu S.Q."/>
        </authorList>
    </citation>
    <scope>NUCLEOTIDE SEQUENCE [LARGE SCALE GENOMIC DNA]</scope>
    <source>
        <strain evidence="1 2">HX-22-17</strain>
    </source>
</reference>
<evidence type="ECO:0000313" key="2">
    <source>
        <dbReference type="Proteomes" id="UP000488299"/>
    </source>
</evidence>
<comment type="caution">
    <text evidence="1">The sequence shown here is derived from an EMBL/GenBank/DDBJ whole genome shotgun (WGS) entry which is preliminary data.</text>
</comment>
<dbReference type="PROSITE" id="PS51257">
    <property type="entry name" value="PROKAR_LIPOPROTEIN"/>
    <property type="match status" value="1"/>
</dbReference>
<dbReference type="RefSeq" id="WP_152125738.1">
    <property type="nucleotide sequence ID" value="NZ_WELI01000008.1"/>
</dbReference>
<evidence type="ECO:0008006" key="3">
    <source>
        <dbReference type="Google" id="ProtNLM"/>
    </source>
</evidence>